<evidence type="ECO:0000256" key="4">
    <source>
        <dbReference type="ARBA" id="ARBA00022840"/>
    </source>
</evidence>
<dbReference type="Gene3D" id="3.30.200.20">
    <property type="entry name" value="Phosphorylase Kinase, domain 1"/>
    <property type="match status" value="1"/>
</dbReference>
<dbReference type="CDD" id="cd00060">
    <property type="entry name" value="FHA"/>
    <property type="match status" value="1"/>
</dbReference>
<dbReference type="PANTHER" id="PTHR43289">
    <property type="entry name" value="MITOGEN-ACTIVATED PROTEIN KINASE KINASE KINASE 20-RELATED"/>
    <property type="match status" value="1"/>
</dbReference>
<keyword evidence="1" id="KW-0808">Transferase</keyword>
<reference evidence="6 7" key="1">
    <citation type="submission" date="2014-12" db="EMBL/GenBank/DDBJ databases">
        <title>Genome assembly of Enhygromyxa salina DSM 15201.</title>
        <authorList>
            <person name="Sharma G."/>
            <person name="Subramanian S."/>
        </authorList>
    </citation>
    <scope>NUCLEOTIDE SEQUENCE [LARGE SCALE GENOMIC DNA]</scope>
    <source>
        <strain evidence="6 7">DSM 15201</strain>
    </source>
</reference>
<sequence>MVLQLNPGDRYEKFEILSVARKYDGSWVYRCNAAGFEHPVAVRISLDPVQAEETARRALREITVLEELTNNHVIRVFDSGMGSNDHWYIVLEALEGARLDHWHDFDRPMSAPQAVGLIHQACLGLAEVHARGVVHRDLKPENLWVEPTGNLKITDFASARGFGAQALAGDNVTTQHVLVGTPQYAPPEQVYSSTLTTASDVYSLGVILYELLSGHCPFWADRTRAEIVKSLADDPVEWMNAHVKRPIIPLRQHEHCKDVPENLADLLETCLAKKPEERPKDAGVLANSLGWVLHHELGQMPVATLLVTDPGGGVAYRMVPPGAHRLGFGPGMDIRLRAEGDDVAWALLEWAGPPNQAEIRVLDPGRVVTINDQPISPRAAIKPGDQIALGGFGLRLTYPREA</sequence>
<dbReference type="EMBL" id="JMCC02000066">
    <property type="protein sequence ID" value="KIG14788.1"/>
    <property type="molecule type" value="Genomic_DNA"/>
</dbReference>
<dbReference type="GO" id="GO:0005524">
    <property type="term" value="F:ATP binding"/>
    <property type="evidence" value="ECO:0007669"/>
    <property type="project" value="UniProtKB-KW"/>
</dbReference>
<dbReference type="RefSeq" id="WP_146660372.1">
    <property type="nucleotide sequence ID" value="NZ_JMCC02000066.1"/>
</dbReference>
<evidence type="ECO:0000313" key="7">
    <source>
        <dbReference type="Proteomes" id="UP000031599"/>
    </source>
</evidence>
<evidence type="ECO:0000313" key="6">
    <source>
        <dbReference type="EMBL" id="KIG14788.1"/>
    </source>
</evidence>
<dbReference type="Gene3D" id="1.10.510.10">
    <property type="entry name" value="Transferase(Phosphotransferase) domain 1"/>
    <property type="match status" value="1"/>
</dbReference>
<dbReference type="SMART" id="SM00220">
    <property type="entry name" value="S_TKc"/>
    <property type="match status" value="1"/>
</dbReference>
<dbReference type="Proteomes" id="UP000031599">
    <property type="component" value="Unassembled WGS sequence"/>
</dbReference>
<dbReference type="PANTHER" id="PTHR43289:SF6">
    <property type="entry name" value="SERINE_THREONINE-PROTEIN KINASE NEKL-3"/>
    <property type="match status" value="1"/>
</dbReference>
<organism evidence="6 7">
    <name type="scientific">Enhygromyxa salina</name>
    <dbReference type="NCBI Taxonomy" id="215803"/>
    <lineage>
        <taxon>Bacteria</taxon>
        <taxon>Pseudomonadati</taxon>
        <taxon>Myxococcota</taxon>
        <taxon>Polyangia</taxon>
        <taxon>Nannocystales</taxon>
        <taxon>Nannocystaceae</taxon>
        <taxon>Enhygromyxa</taxon>
    </lineage>
</organism>
<name>A0A0C1ZUR3_9BACT</name>
<dbReference type="CDD" id="cd14014">
    <property type="entry name" value="STKc_PknB_like"/>
    <property type="match status" value="1"/>
</dbReference>
<gene>
    <name evidence="6" type="ORF">DB30_06374</name>
</gene>
<protein>
    <submittedName>
        <fullName evidence="6">Serine/threonine-protein kinase PknA</fullName>
    </submittedName>
</protein>
<dbReference type="GO" id="GO:0004674">
    <property type="term" value="F:protein serine/threonine kinase activity"/>
    <property type="evidence" value="ECO:0007669"/>
    <property type="project" value="TreeGrafter"/>
</dbReference>
<accession>A0A0C1ZUR3</accession>
<dbReference type="InterPro" id="IPR011009">
    <property type="entry name" value="Kinase-like_dom_sf"/>
</dbReference>
<evidence type="ECO:0000256" key="1">
    <source>
        <dbReference type="ARBA" id="ARBA00022679"/>
    </source>
</evidence>
<feature type="domain" description="Protein kinase" evidence="5">
    <location>
        <begin position="14"/>
        <end position="297"/>
    </location>
</feature>
<keyword evidence="3 6" id="KW-0418">Kinase</keyword>
<dbReference type="AlphaFoldDB" id="A0A0C1ZUR3"/>
<evidence type="ECO:0000256" key="3">
    <source>
        <dbReference type="ARBA" id="ARBA00022777"/>
    </source>
</evidence>
<dbReference type="Pfam" id="PF00069">
    <property type="entry name" value="Pkinase"/>
    <property type="match status" value="1"/>
</dbReference>
<evidence type="ECO:0000256" key="2">
    <source>
        <dbReference type="ARBA" id="ARBA00022741"/>
    </source>
</evidence>
<keyword evidence="4" id="KW-0067">ATP-binding</keyword>
<evidence type="ECO:0000259" key="5">
    <source>
        <dbReference type="PROSITE" id="PS50011"/>
    </source>
</evidence>
<dbReference type="PROSITE" id="PS50011">
    <property type="entry name" value="PROTEIN_KINASE_DOM"/>
    <property type="match status" value="1"/>
</dbReference>
<dbReference type="SUPFAM" id="SSF56112">
    <property type="entry name" value="Protein kinase-like (PK-like)"/>
    <property type="match status" value="1"/>
</dbReference>
<dbReference type="InterPro" id="IPR000719">
    <property type="entry name" value="Prot_kinase_dom"/>
</dbReference>
<comment type="caution">
    <text evidence="6">The sequence shown here is derived from an EMBL/GenBank/DDBJ whole genome shotgun (WGS) entry which is preliminary data.</text>
</comment>
<keyword evidence="2" id="KW-0547">Nucleotide-binding</keyword>
<proteinExistence type="predicted"/>